<name>G9XQM5_DESHA</name>
<accession>G9XQM5</accession>
<dbReference type="HOGENOM" id="CLU_3269011_0_0_9"/>
<protein>
    <submittedName>
        <fullName evidence="1">Uncharacterized protein</fullName>
    </submittedName>
</protein>
<dbReference type="AlphaFoldDB" id="G9XQM5"/>
<proteinExistence type="predicted"/>
<evidence type="ECO:0000313" key="2">
    <source>
        <dbReference type="Proteomes" id="UP000004416"/>
    </source>
</evidence>
<comment type="caution">
    <text evidence="1">The sequence shown here is derived from an EMBL/GenBank/DDBJ whole genome shotgun (WGS) entry which is preliminary data.</text>
</comment>
<sequence length="41" mass="4775">MRYCSIKDSHTDKLLVGYGHLSYEQIQENVSVLHHFLAKTL</sequence>
<gene>
    <name evidence="1" type="ORF">HMPREF0322_03273</name>
</gene>
<dbReference type="EMBL" id="AFZX01000086">
    <property type="protein sequence ID" value="EHL06185.1"/>
    <property type="molecule type" value="Genomic_DNA"/>
</dbReference>
<organism evidence="1 2">
    <name type="scientific">Desulfitobacterium hafniense DP7</name>
    <dbReference type="NCBI Taxonomy" id="537010"/>
    <lineage>
        <taxon>Bacteria</taxon>
        <taxon>Bacillati</taxon>
        <taxon>Bacillota</taxon>
        <taxon>Clostridia</taxon>
        <taxon>Eubacteriales</taxon>
        <taxon>Desulfitobacteriaceae</taxon>
        <taxon>Desulfitobacterium</taxon>
    </lineage>
</organism>
<evidence type="ECO:0000313" key="1">
    <source>
        <dbReference type="EMBL" id="EHL06185.1"/>
    </source>
</evidence>
<dbReference type="Proteomes" id="UP000004416">
    <property type="component" value="Unassembled WGS sequence"/>
</dbReference>
<reference evidence="1 2" key="1">
    <citation type="submission" date="2011-08" db="EMBL/GenBank/DDBJ databases">
        <authorList>
            <person name="Weinstock G."/>
            <person name="Sodergren E."/>
            <person name="Clifton S."/>
            <person name="Fulton L."/>
            <person name="Fulton B."/>
            <person name="Courtney L."/>
            <person name="Fronick C."/>
            <person name="Harrison M."/>
            <person name="Strong C."/>
            <person name="Farmer C."/>
            <person name="Delahaunty K."/>
            <person name="Markovic C."/>
            <person name="Hall O."/>
            <person name="Minx P."/>
            <person name="Tomlinson C."/>
            <person name="Mitreva M."/>
            <person name="Hou S."/>
            <person name="Chen J."/>
            <person name="Wollam A."/>
            <person name="Pepin K.H."/>
            <person name="Johnson M."/>
            <person name="Bhonagiri V."/>
            <person name="Zhang X."/>
            <person name="Suruliraj S."/>
            <person name="Warren W."/>
            <person name="Chinwalla A."/>
            <person name="Mardis E.R."/>
            <person name="Wilson R.K."/>
        </authorList>
    </citation>
    <scope>NUCLEOTIDE SEQUENCE [LARGE SCALE GENOMIC DNA]</scope>
    <source>
        <strain evidence="1 2">DP7</strain>
    </source>
</reference>